<organism evidence="1 2">
    <name type="scientific">Burkholderia pseudomallei 1710a</name>
    <dbReference type="NCBI Taxonomy" id="320371"/>
    <lineage>
        <taxon>Bacteria</taxon>
        <taxon>Pseudomonadati</taxon>
        <taxon>Pseudomonadota</taxon>
        <taxon>Betaproteobacteria</taxon>
        <taxon>Burkholderiales</taxon>
        <taxon>Burkholderiaceae</taxon>
        <taxon>Burkholderia</taxon>
        <taxon>pseudomallei group</taxon>
    </lineage>
</organism>
<evidence type="ECO:0000313" key="1">
    <source>
        <dbReference type="EMBL" id="EET03823.1"/>
    </source>
</evidence>
<evidence type="ECO:0008006" key="3">
    <source>
        <dbReference type="Google" id="ProtNLM"/>
    </source>
</evidence>
<proteinExistence type="predicted"/>
<reference evidence="2" key="1">
    <citation type="submission" date="2007-08" db="EMBL/GenBank/DDBJ databases">
        <title>Annotation of Burkholderia pseudomallei 1710a.</title>
        <authorList>
            <person name="Harkins D.M."/>
            <person name="DeShazer D."/>
            <person name="Woods D.E."/>
            <person name="Brinkac L.M."/>
            <person name="Brown K.A."/>
            <person name="Hung G.C."/>
            <person name="Tuanyok A."/>
            <person name="Zhang B."/>
            <person name="Nierman W.C."/>
        </authorList>
    </citation>
    <scope>NUCLEOTIDE SEQUENCE [LARGE SCALE GENOMIC DNA]</scope>
    <source>
        <strain evidence="2">1710a</strain>
    </source>
</reference>
<dbReference type="Gene3D" id="1.25.40.10">
    <property type="entry name" value="Tetratricopeptide repeat domain"/>
    <property type="match status" value="1"/>
</dbReference>
<dbReference type="HOGENOM" id="CLU_049740_0_0_4"/>
<dbReference type="Proteomes" id="UP000001812">
    <property type="component" value="Chromosome II"/>
</dbReference>
<name>A0A0E1VSJ0_BURPE</name>
<dbReference type="RefSeq" id="WP_004529303.1">
    <property type="nucleotide sequence ID" value="NZ_CM000833.1"/>
</dbReference>
<dbReference type="InterPro" id="IPR011990">
    <property type="entry name" value="TPR-like_helical_dom_sf"/>
</dbReference>
<dbReference type="AlphaFoldDB" id="A0A0E1VSJ0"/>
<protein>
    <recommendedName>
        <fullName evidence="3">Tetratricopeptide repeat protein</fullName>
    </recommendedName>
</protein>
<accession>A0A0E1VSJ0</accession>
<sequence>MQNWQPTNPVERRFMDAHADWMRFAKDPAARLMIWQTDETDAQLVQLYFQGQEETSCAVRTMRARFVNEARYAQALTDELVAFYDSRREASYAQGLQADWQAPPRNDGASPVLHLLTVADSLMRHHPDIFPAMVFVLEPAKVRDDAAWVQWLDGLLTTIAVAPQLGERVRFVVPRTDIAPFATLTQRHRAAVRVVQGKYSMASVPRELLAEPGERGPSGEFRRLFVMLTETIEGGSPARLEELRAAALKVAEREQWFDQCVVVHLIAGAAYLKWRDRERAIEAYRSAADSGMRAVEAGHPAGHKLVANGLFGEASVHLTHKDFARSAYCYERAAASTSAAQDALMTVEAWRMSAVCWEKAGEREHALEAGFNALDAGLTIDESMRMNSNLRPVVEWMVSQVGAFDRRRDKLSEKVAALRGGS</sequence>
<reference evidence="1 2" key="2">
    <citation type="submission" date="2009-05" db="EMBL/GenBank/DDBJ databases">
        <authorList>
            <person name="Harkins D.M."/>
            <person name="DeShazer D."/>
            <person name="Woods D.E."/>
            <person name="Brinkac L.M."/>
            <person name="Brown K.A."/>
            <person name="Hung G.C."/>
            <person name="Tuanyok A."/>
            <person name="Zhang B."/>
            <person name="Nierman W.C."/>
        </authorList>
    </citation>
    <scope>NUCLEOTIDE SEQUENCE [LARGE SCALE GENOMIC DNA]</scope>
    <source>
        <strain evidence="1 2">1710a</strain>
    </source>
</reference>
<dbReference type="EMBL" id="CM000833">
    <property type="protein sequence ID" value="EET03823.1"/>
    <property type="molecule type" value="Genomic_DNA"/>
</dbReference>
<evidence type="ECO:0000313" key="2">
    <source>
        <dbReference type="Proteomes" id="UP000001812"/>
    </source>
</evidence>
<gene>
    <name evidence="1" type="ORF">BURPS1710A_A2096</name>
</gene>
<dbReference type="SUPFAM" id="SSF48452">
    <property type="entry name" value="TPR-like"/>
    <property type="match status" value="1"/>
</dbReference>